<feature type="transmembrane region" description="Helical" evidence="7">
    <location>
        <begin position="233"/>
        <end position="251"/>
    </location>
</feature>
<evidence type="ECO:0000256" key="3">
    <source>
        <dbReference type="ARBA" id="ARBA00022729"/>
    </source>
</evidence>
<feature type="transmembrane region" description="Helical" evidence="7">
    <location>
        <begin position="417"/>
        <end position="436"/>
    </location>
</feature>
<dbReference type="AlphaFoldDB" id="A0AAD5QDL7"/>
<evidence type="ECO:0000256" key="7">
    <source>
        <dbReference type="SAM" id="Phobius"/>
    </source>
</evidence>
<feature type="transmembrane region" description="Helical" evidence="7">
    <location>
        <begin position="343"/>
        <end position="363"/>
    </location>
</feature>
<feature type="domain" description="GOST seven transmembrane" evidence="9">
    <location>
        <begin position="203"/>
        <end position="443"/>
    </location>
</feature>
<organism evidence="10 11">
    <name type="scientific">Pythium insidiosum</name>
    <name type="common">Pythiosis disease agent</name>
    <dbReference type="NCBI Taxonomy" id="114742"/>
    <lineage>
        <taxon>Eukaryota</taxon>
        <taxon>Sar</taxon>
        <taxon>Stramenopiles</taxon>
        <taxon>Oomycota</taxon>
        <taxon>Peronosporomycetes</taxon>
        <taxon>Pythiales</taxon>
        <taxon>Pythiaceae</taxon>
        <taxon>Pythium</taxon>
    </lineage>
</organism>
<feature type="transmembrane region" description="Helical" evidence="7">
    <location>
        <begin position="389"/>
        <end position="411"/>
    </location>
</feature>
<dbReference type="InterPro" id="IPR009637">
    <property type="entry name" value="GPR107/GPR108-like"/>
</dbReference>
<dbReference type="PANTHER" id="PTHR21229">
    <property type="entry name" value="LUNG SEVEN TRANSMEMBRANE RECEPTOR"/>
    <property type="match status" value="1"/>
</dbReference>
<evidence type="ECO:0000256" key="2">
    <source>
        <dbReference type="ARBA" id="ARBA00022692"/>
    </source>
</evidence>
<accession>A0AAD5QDL7</accession>
<dbReference type="EMBL" id="JAKCXM010000029">
    <property type="protein sequence ID" value="KAJ0406713.1"/>
    <property type="molecule type" value="Genomic_DNA"/>
</dbReference>
<dbReference type="InterPro" id="IPR053937">
    <property type="entry name" value="GOST_TM"/>
</dbReference>
<gene>
    <name evidence="10" type="ORF">P43SY_004538</name>
</gene>
<reference evidence="10" key="1">
    <citation type="submission" date="2021-12" db="EMBL/GenBank/DDBJ databases">
        <title>Prjna785345.</title>
        <authorList>
            <person name="Rujirawat T."/>
            <person name="Krajaejun T."/>
        </authorList>
    </citation>
    <scope>NUCLEOTIDE SEQUENCE</scope>
    <source>
        <strain evidence="10">Pi057C3</strain>
    </source>
</reference>
<evidence type="ECO:0000256" key="1">
    <source>
        <dbReference type="ARBA" id="ARBA00004141"/>
    </source>
</evidence>
<sequence length="500" mass="56378">MRLSPRSLIAVVALLVLLLATPVQSMKQTWQFRGDDRRAFLIERFGFAPGATMKLRVSNVGFAFTEAPDTPIDGNRPREKKTIRAGLLFVHEDKLWDTMSAMQGSALDDDATETGVALTSSTACLLENRTSAMWVDFVDETTWAVDKVVASSASDVVDATPRPGFYYIFYAQCTKGMQISFDMEAEFRNHDGNYLSAGDSALPSVYLLMSLLFCGAAVAWGRHLRAQQSNIHSVHHMMSIVIVLKTVSLFAESMRYFYMKRHGDTMTSWTSVYYVFVFMKGVMLFTVLLLIGTGWSLLKAHLSTRDKTIISVVLVLQVLSNTAMIVMEESDVGTRAWVTWRDVLHLMDILCCFAILVPIVWSIRNLRQSATTDGKAHINLRKLTQFRSFYLMVVTYIYVTRIALFILTASLPYNATWISVLVGEGAAFAFFTLTGYRFRPQDQHPYLEVSTHVESLEEFALDDDDEDLEAPVQRRDHGRFNLRPPSPKKAFSLRPTALQA</sequence>
<evidence type="ECO:0000256" key="6">
    <source>
        <dbReference type="SAM" id="MobiDB-lite"/>
    </source>
</evidence>
<keyword evidence="3 8" id="KW-0732">Signal</keyword>
<evidence type="ECO:0000256" key="4">
    <source>
        <dbReference type="ARBA" id="ARBA00022989"/>
    </source>
</evidence>
<dbReference type="PANTHER" id="PTHR21229:SF2">
    <property type="entry name" value="RE59932P"/>
    <property type="match status" value="1"/>
</dbReference>
<dbReference type="GO" id="GO:0005794">
    <property type="term" value="C:Golgi apparatus"/>
    <property type="evidence" value="ECO:0007669"/>
    <property type="project" value="TreeGrafter"/>
</dbReference>
<dbReference type="Proteomes" id="UP001209570">
    <property type="component" value="Unassembled WGS sequence"/>
</dbReference>
<keyword evidence="4 7" id="KW-1133">Transmembrane helix</keyword>
<keyword evidence="11" id="KW-1185">Reference proteome</keyword>
<evidence type="ECO:0000313" key="11">
    <source>
        <dbReference type="Proteomes" id="UP001209570"/>
    </source>
</evidence>
<keyword evidence="5 7" id="KW-0472">Membrane</keyword>
<dbReference type="GO" id="GO:0016020">
    <property type="term" value="C:membrane"/>
    <property type="evidence" value="ECO:0007669"/>
    <property type="project" value="UniProtKB-SubCell"/>
</dbReference>
<comment type="subcellular location">
    <subcellularLocation>
        <location evidence="1">Membrane</location>
        <topology evidence="1">Multi-pass membrane protein</topology>
    </subcellularLocation>
</comment>
<keyword evidence="2 7" id="KW-0812">Transmembrane</keyword>
<evidence type="ECO:0000259" key="9">
    <source>
        <dbReference type="Pfam" id="PF06814"/>
    </source>
</evidence>
<evidence type="ECO:0000256" key="8">
    <source>
        <dbReference type="SAM" id="SignalP"/>
    </source>
</evidence>
<evidence type="ECO:0000313" key="10">
    <source>
        <dbReference type="EMBL" id="KAJ0406713.1"/>
    </source>
</evidence>
<name>A0AAD5QDL7_PYTIN</name>
<feature type="region of interest" description="Disordered" evidence="6">
    <location>
        <begin position="473"/>
        <end position="500"/>
    </location>
</feature>
<feature type="transmembrane region" description="Helical" evidence="7">
    <location>
        <begin position="309"/>
        <end position="327"/>
    </location>
</feature>
<feature type="transmembrane region" description="Helical" evidence="7">
    <location>
        <begin position="271"/>
        <end position="297"/>
    </location>
</feature>
<protein>
    <recommendedName>
        <fullName evidence="9">GOST seven transmembrane domain-containing protein</fullName>
    </recommendedName>
</protein>
<proteinExistence type="predicted"/>
<dbReference type="Pfam" id="PF06814">
    <property type="entry name" value="GOST_TM"/>
    <property type="match status" value="1"/>
</dbReference>
<feature type="transmembrane region" description="Helical" evidence="7">
    <location>
        <begin position="201"/>
        <end position="221"/>
    </location>
</feature>
<evidence type="ECO:0000256" key="5">
    <source>
        <dbReference type="ARBA" id="ARBA00023136"/>
    </source>
</evidence>
<feature type="signal peptide" evidence="8">
    <location>
        <begin position="1"/>
        <end position="25"/>
    </location>
</feature>
<feature type="chain" id="PRO_5042066402" description="GOST seven transmembrane domain-containing protein" evidence="8">
    <location>
        <begin position="26"/>
        <end position="500"/>
    </location>
</feature>
<comment type="caution">
    <text evidence="10">The sequence shown here is derived from an EMBL/GenBank/DDBJ whole genome shotgun (WGS) entry which is preliminary data.</text>
</comment>